<evidence type="ECO:0000313" key="2">
    <source>
        <dbReference type="Proteomes" id="UP001236076"/>
    </source>
</evidence>
<protein>
    <submittedName>
        <fullName evidence="1">Uncharacterized protein</fullName>
    </submittedName>
</protein>
<reference evidence="1 2" key="1">
    <citation type="submission" date="2022-10" db="EMBL/GenBank/DDBJ databases">
        <authorList>
            <person name="Cortes-Martin A."/>
            <person name="Buttimer C.T.H."/>
            <person name="Hill C."/>
        </authorList>
    </citation>
    <scope>NUCLEOTIDE SEQUENCE [LARGE SCALE GENOMIC DNA]</scope>
</reference>
<dbReference type="Proteomes" id="UP001236076">
    <property type="component" value="Segment"/>
</dbReference>
<sequence length="147" mass="17039">MKFQIESFDVEVFAGKPEVCYLMDDDGSYRKVHFSAPESLIHLAFKKEFEEYVLRCVKMHQQKVSLSKRSSDAGIMRYVPPKVIRSKYSVYEFRKKIESRVGDIDEAKETWDYNKAPAGSAFTETKFGDLKAFLEMRKGDKLNLTGE</sequence>
<evidence type="ECO:0000313" key="1">
    <source>
        <dbReference type="EMBL" id="UZZ64272.1"/>
    </source>
</evidence>
<gene>
    <name evidence="1" type="ORF">A54_32</name>
</gene>
<dbReference type="EMBL" id="OP744025">
    <property type="protein sequence ID" value="UZZ64272.1"/>
    <property type="molecule type" value="Genomic_DNA"/>
</dbReference>
<organism evidence="1 2">
    <name type="scientific">Escherichia phage A5-4</name>
    <dbReference type="NCBI Taxonomy" id="2996162"/>
    <lineage>
        <taxon>Viruses</taxon>
        <taxon>Duplodnaviria</taxon>
        <taxon>Heunggongvirae</taxon>
        <taxon>Uroviricota</taxon>
        <taxon>Caudoviricetes</taxon>
        <taxon>Vequintavirinae</taxon>
    </lineage>
</organism>
<proteinExistence type="predicted"/>
<keyword evidence="2" id="KW-1185">Reference proteome</keyword>
<accession>A0AAE9TIP2</accession>
<name>A0AAE9TIP2_9CAUD</name>